<accession>A0AAJ1HQI7</accession>
<dbReference type="PIRSF" id="PIRSF006060">
    <property type="entry name" value="AA_transporter"/>
    <property type="match status" value="1"/>
</dbReference>
<feature type="transmembrane region" description="Helical" evidence="6">
    <location>
        <begin position="158"/>
        <end position="176"/>
    </location>
</feature>
<evidence type="ECO:0000256" key="6">
    <source>
        <dbReference type="SAM" id="Phobius"/>
    </source>
</evidence>
<feature type="transmembrane region" description="Helical" evidence="6">
    <location>
        <begin position="355"/>
        <end position="378"/>
    </location>
</feature>
<dbReference type="InterPro" id="IPR002293">
    <property type="entry name" value="AA/rel_permease1"/>
</dbReference>
<evidence type="ECO:0000256" key="4">
    <source>
        <dbReference type="ARBA" id="ARBA00022989"/>
    </source>
</evidence>
<gene>
    <name evidence="7" type="ORF">PO250_00170</name>
</gene>
<keyword evidence="4 6" id="KW-1133">Transmembrane helix</keyword>
<feature type="transmembrane region" description="Helical" evidence="6">
    <location>
        <begin position="130"/>
        <end position="146"/>
    </location>
</feature>
<evidence type="ECO:0000256" key="1">
    <source>
        <dbReference type="ARBA" id="ARBA00004651"/>
    </source>
</evidence>
<feature type="transmembrane region" description="Helical" evidence="6">
    <location>
        <begin position="332"/>
        <end position="349"/>
    </location>
</feature>
<dbReference type="Pfam" id="PF13520">
    <property type="entry name" value="AA_permease_2"/>
    <property type="match status" value="1"/>
</dbReference>
<dbReference type="Gene3D" id="1.20.1740.10">
    <property type="entry name" value="Amino acid/polyamine transporter I"/>
    <property type="match status" value="1"/>
</dbReference>
<keyword evidence="5 6" id="KW-0472">Membrane</keyword>
<feature type="transmembrane region" description="Helical" evidence="6">
    <location>
        <begin position="43"/>
        <end position="65"/>
    </location>
</feature>
<dbReference type="Proteomes" id="UP001220670">
    <property type="component" value="Unassembled WGS sequence"/>
</dbReference>
<keyword evidence="3 6" id="KW-0812">Transmembrane</keyword>
<dbReference type="AlphaFoldDB" id="A0AAJ1HQI7"/>
<feature type="transmembrane region" description="Helical" evidence="6">
    <location>
        <begin position="275"/>
        <end position="293"/>
    </location>
</feature>
<name>A0AAJ1HQI7_LIMMU</name>
<sequence length="494" mass="54576">MEDKNQMVKALGLKESISMTIGTVVGVGLFTSGSAQIGLVGPWIILFTFAALLISIWPCLLYGEMSAMLPVAGGTYNYAKHGVGRIWANIAGWQYIVSVVAISAGETLAFSNYFKMLLGQFGLNIERIDSRIIAIILILIFLVLNYRGIEFSGRIQTAFVFFFWGCSILWFLYMIPKVHMEYFGGFGMNSLPPFRELMYIFGLIWWCYTGFETCVSMGAETKFPQYTLPRALKISVFLVFTVNAIFQWFLVGLVPHKLYPIIAAADAPYAEGLKAVGLVGFPIILLCIGIAFGGDLSTINPGIAAPARYIYAMAEDHALPKVLGKIHTKYKTPYIAIGIVGIINIILIATNSINYIASISLISLAVCYMIGCLAFIGLRKRQPNLKRPYKAPFGILGAWFTIVVYGFMLIFTDRMALITAGIIGILSIIYAVTIGAKYKDEALSVEEEVGVIEEPTTQEKAELDRQYMLWKYATILVTIVALGIYVVPIIINSI</sequence>
<protein>
    <submittedName>
        <fullName evidence="7">APC family permease</fullName>
    </submittedName>
</protein>
<feature type="transmembrane region" description="Helical" evidence="6">
    <location>
        <begin position="12"/>
        <end position="31"/>
    </location>
</feature>
<dbReference type="PANTHER" id="PTHR42770">
    <property type="entry name" value="AMINO ACID TRANSPORTER-RELATED"/>
    <property type="match status" value="1"/>
</dbReference>
<evidence type="ECO:0000256" key="2">
    <source>
        <dbReference type="ARBA" id="ARBA00022475"/>
    </source>
</evidence>
<evidence type="ECO:0000313" key="8">
    <source>
        <dbReference type="Proteomes" id="UP001220670"/>
    </source>
</evidence>
<dbReference type="GO" id="GO:0022857">
    <property type="term" value="F:transmembrane transporter activity"/>
    <property type="evidence" value="ECO:0007669"/>
    <property type="project" value="InterPro"/>
</dbReference>
<organism evidence="7 8">
    <name type="scientific">Limosilactobacillus mucosae</name>
    <name type="common">Lactobacillus mucosae</name>
    <dbReference type="NCBI Taxonomy" id="97478"/>
    <lineage>
        <taxon>Bacteria</taxon>
        <taxon>Bacillati</taxon>
        <taxon>Bacillota</taxon>
        <taxon>Bacilli</taxon>
        <taxon>Lactobacillales</taxon>
        <taxon>Lactobacillaceae</taxon>
        <taxon>Limosilactobacillus</taxon>
    </lineage>
</organism>
<feature type="transmembrane region" description="Helical" evidence="6">
    <location>
        <begin position="231"/>
        <end position="255"/>
    </location>
</feature>
<evidence type="ECO:0000313" key="7">
    <source>
        <dbReference type="EMBL" id="MDC2828772.1"/>
    </source>
</evidence>
<feature type="transmembrane region" description="Helical" evidence="6">
    <location>
        <begin position="86"/>
        <end position="110"/>
    </location>
</feature>
<dbReference type="EMBL" id="JAQONE010000001">
    <property type="protein sequence ID" value="MDC2828772.1"/>
    <property type="molecule type" value="Genomic_DNA"/>
</dbReference>
<keyword evidence="2" id="KW-1003">Cell membrane</keyword>
<dbReference type="InterPro" id="IPR050367">
    <property type="entry name" value="APC_superfamily"/>
</dbReference>
<evidence type="ECO:0000256" key="5">
    <source>
        <dbReference type="ARBA" id="ARBA00023136"/>
    </source>
</evidence>
<reference evidence="7" key="1">
    <citation type="submission" date="2023-01" db="EMBL/GenBank/DDBJ databases">
        <title>Genome analysis of 13 Lactobacillus isolated from gut of wild boar.</title>
        <authorList>
            <person name="Papp P."/>
            <person name="Libisch B."/>
            <person name="Nagy T."/>
            <person name="Olasz F."/>
        </authorList>
    </citation>
    <scope>NUCLEOTIDE SEQUENCE</scope>
    <source>
        <strain evidence="7">F146</strain>
    </source>
</reference>
<feature type="transmembrane region" description="Helical" evidence="6">
    <location>
        <begin position="469"/>
        <end position="491"/>
    </location>
</feature>
<feature type="transmembrane region" description="Helical" evidence="6">
    <location>
        <begin position="390"/>
        <end position="411"/>
    </location>
</feature>
<evidence type="ECO:0000256" key="3">
    <source>
        <dbReference type="ARBA" id="ARBA00022692"/>
    </source>
</evidence>
<comment type="caution">
    <text evidence="7">The sequence shown here is derived from an EMBL/GenBank/DDBJ whole genome shotgun (WGS) entry which is preliminary data.</text>
</comment>
<dbReference type="GO" id="GO:0016020">
    <property type="term" value="C:membrane"/>
    <property type="evidence" value="ECO:0007669"/>
    <property type="project" value="UniProtKB-SubCell"/>
</dbReference>
<dbReference type="RefSeq" id="WP_272209544.1">
    <property type="nucleotide sequence ID" value="NZ_JAQOMV010000011.1"/>
</dbReference>
<proteinExistence type="predicted"/>
<feature type="transmembrane region" description="Helical" evidence="6">
    <location>
        <begin position="196"/>
        <end position="219"/>
    </location>
</feature>
<dbReference type="PANTHER" id="PTHR42770:SF7">
    <property type="entry name" value="MEMBRANE PROTEIN"/>
    <property type="match status" value="1"/>
</dbReference>
<feature type="transmembrane region" description="Helical" evidence="6">
    <location>
        <begin position="417"/>
        <end position="436"/>
    </location>
</feature>
<comment type="subcellular location">
    <subcellularLocation>
        <location evidence="1">Cell membrane</location>
        <topology evidence="1">Multi-pass membrane protein</topology>
    </subcellularLocation>
</comment>